<dbReference type="GO" id="GO:0070573">
    <property type="term" value="F:metallodipeptidase activity"/>
    <property type="evidence" value="ECO:0007669"/>
    <property type="project" value="InterPro"/>
</dbReference>
<dbReference type="SUPFAM" id="SSF51556">
    <property type="entry name" value="Metallo-dependent hydrolases"/>
    <property type="match status" value="1"/>
</dbReference>
<name>A0A3S0A9D4_9HYPH</name>
<dbReference type="EMBL" id="RWKW01000012">
    <property type="protein sequence ID" value="RST87682.1"/>
    <property type="molecule type" value="Genomic_DNA"/>
</dbReference>
<dbReference type="Gene3D" id="3.20.20.140">
    <property type="entry name" value="Metal-dependent hydrolases"/>
    <property type="match status" value="1"/>
</dbReference>
<dbReference type="PANTHER" id="PTHR10443">
    <property type="entry name" value="MICROSOMAL DIPEPTIDASE"/>
    <property type="match status" value="1"/>
</dbReference>
<dbReference type="RefSeq" id="WP_126698178.1">
    <property type="nucleotide sequence ID" value="NZ_RWKW01000012.1"/>
</dbReference>
<dbReference type="InterPro" id="IPR032466">
    <property type="entry name" value="Metal_Hydrolase"/>
</dbReference>
<keyword evidence="2" id="KW-1185">Reference proteome</keyword>
<sequence>MNMISTRSHRERTPVIDGLNCAVLTRDQFERTLEGRVAALNLTSMRPANDLAASMEDVAKALAVVAANADLVSVVASVAEIRQVTAQGKLGIILGTQNSTFLEHDLSLLRVMQRLGVRIMQPTYMEQNELGSGVLAKQPGGLTAKGHEWVALMNETRMLVDLSHVGYQTAMDAAKASKRPVICSHSNARALCDSLRNIPDDQIRAVARTGGTVGVTLWPPMLRHATRPTLDDFFDQVDHMVKLVGIDHVAFGSDCSEQTKTEEQWQASFGPRGIYPEVTGILGDWFIFTQRFTEGYESLAHTGRLIDGLGARGFSEADVDKIMGGNLLRVYEDVWGE</sequence>
<comment type="caution">
    <text evidence="1">The sequence shown here is derived from an EMBL/GenBank/DDBJ whole genome shotgun (WGS) entry which is preliminary data.</text>
</comment>
<accession>A0A3S0A9D4</accession>
<evidence type="ECO:0000313" key="2">
    <source>
        <dbReference type="Proteomes" id="UP000278398"/>
    </source>
</evidence>
<dbReference type="Proteomes" id="UP000278398">
    <property type="component" value="Unassembled WGS sequence"/>
</dbReference>
<dbReference type="OrthoDB" id="9804920at2"/>
<evidence type="ECO:0008006" key="3">
    <source>
        <dbReference type="Google" id="ProtNLM"/>
    </source>
</evidence>
<dbReference type="AlphaFoldDB" id="A0A3S0A9D4"/>
<gene>
    <name evidence="1" type="ORF">EJC49_04010</name>
</gene>
<dbReference type="PANTHER" id="PTHR10443:SF12">
    <property type="entry name" value="DIPEPTIDASE"/>
    <property type="match status" value="1"/>
</dbReference>
<dbReference type="GO" id="GO:0006508">
    <property type="term" value="P:proteolysis"/>
    <property type="evidence" value="ECO:0007669"/>
    <property type="project" value="InterPro"/>
</dbReference>
<reference evidence="1 2" key="1">
    <citation type="submission" date="2018-12" db="EMBL/GenBank/DDBJ databases">
        <title>Mesorhizobium carbonis sp. nov., isolated from coal mine water.</title>
        <authorList>
            <person name="Xin W."/>
            <person name="Xu Z."/>
            <person name="Xiang F."/>
            <person name="Zhang J."/>
            <person name="Xi L."/>
            <person name="Liu J."/>
        </authorList>
    </citation>
    <scope>NUCLEOTIDE SEQUENCE [LARGE SCALE GENOMIC DNA]</scope>
    <source>
        <strain evidence="1 2">B2.3</strain>
    </source>
</reference>
<proteinExistence type="predicted"/>
<evidence type="ECO:0000313" key="1">
    <source>
        <dbReference type="EMBL" id="RST87682.1"/>
    </source>
</evidence>
<dbReference type="Pfam" id="PF01244">
    <property type="entry name" value="Peptidase_M19"/>
    <property type="match status" value="1"/>
</dbReference>
<protein>
    <recommendedName>
        <fullName evidence="3">Membrane dipeptidase</fullName>
    </recommendedName>
</protein>
<dbReference type="InterPro" id="IPR008257">
    <property type="entry name" value="Pept_M19"/>
</dbReference>
<organism evidence="1 2">
    <name type="scientific">Aquibium carbonis</name>
    <dbReference type="NCBI Taxonomy" id="2495581"/>
    <lineage>
        <taxon>Bacteria</taxon>
        <taxon>Pseudomonadati</taxon>
        <taxon>Pseudomonadota</taxon>
        <taxon>Alphaproteobacteria</taxon>
        <taxon>Hyphomicrobiales</taxon>
        <taxon>Phyllobacteriaceae</taxon>
        <taxon>Aquibium</taxon>
    </lineage>
</organism>
<dbReference type="PROSITE" id="PS51365">
    <property type="entry name" value="RENAL_DIPEPTIDASE_2"/>
    <property type="match status" value="1"/>
</dbReference>